<reference evidence="1" key="1">
    <citation type="submission" date="2021-05" db="EMBL/GenBank/DDBJ databases">
        <authorList>
            <person name="Pan Q."/>
            <person name="Jouanno E."/>
            <person name="Zahm M."/>
            <person name="Klopp C."/>
            <person name="Cabau C."/>
            <person name="Louis A."/>
            <person name="Berthelot C."/>
            <person name="Parey E."/>
            <person name="Roest Crollius H."/>
            <person name="Montfort J."/>
            <person name="Robinson-Rechavi M."/>
            <person name="Bouchez O."/>
            <person name="Lampietro C."/>
            <person name="Lopez Roques C."/>
            <person name="Donnadieu C."/>
            <person name="Postlethwait J."/>
            <person name="Bobe J."/>
            <person name="Dillon D."/>
            <person name="Chandos A."/>
            <person name="von Hippel F."/>
            <person name="Guiguen Y."/>
        </authorList>
    </citation>
    <scope>NUCLEOTIDE SEQUENCE</scope>
    <source>
        <strain evidence="1">YG-Jan2019</strain>
    </source>
</reference>
<comment type="caution">
    <text evidence="1">The sequence shown here is derived from an EMBL/GenBank/DDBJ whole genome shotgun (WGS) entry which is preliminary data.</text>
</comment>
<protein>
    <submittedName>
        <fullName evidence="1">Uncharacterized protein</fullName>
    </submittedName>
</protein>
<evidence type="ECO:0000313" key="1">
    <source>
        <dbReference type="EMBL" id="KAJ8012385.1"/>
    </source>
</evidence>
<keyword evidence="2" id="KW-1185">Reference proteome</keyword>
<evidence type="ECO:0000313" key="2">
    <source>
        <dbReference type="Proteomes" id="UP001157502"/>
    </source>
</evidence>
<organism evidence="1 2">
    <name type="scientific">Dallia pectoralis</name>
    <name type="common">Alaska blackfish</name>
    <dbReference type="NCBI Taxonomy" id="75939"/>
    <lineage>
        <taxon>Eukaryota</taxon>
        <taxon>Metazoa</taxon>
        <taxon>Chordata</taxon>
        <taxon>Craniata</taxon>
        <taxon>Vertebrata</taxon>
        <taxon>Euteleostomi</taxon>
        <taxon>Actinopterygii</taxon>
        <taxon>Neopterygii</taxon>
        <taxon>Teleostei</taxon>
        <taxon>Protacanthopterygii</taxon>
        <taxon>Esociformes</taxon>
        <taxon>Umbridae</taxon>
        <taxon>Dallia</taxon>
    </lineage>
</organism>
<accession>A0ACC2H9J3</accession>
<gene>
    <name evidence="1" type="ORF">DPEC_G00042170</name>
</gene>
<proteinExistence type="predicted"/>
<dbReference type="EMBL" id="CM055731">
    <property type="protein sequence ID" value="KAJ8012385.1"/>
    <property type="molecule type" value="Genomic_DNA"/>
</dbReference>
<sequence length="101" mass="10981">MVEGVAPTLGSKAKGGTVQRSRAGSLSLQCMSPVLIPQLLLPPPLEWLTEGFPAPHPVPPLQNSAFICVKSTSRGLPLYLPLRIWQVLMSVWLVTSWMGTF</sequence>
<dbReference type="Proteomes" id="UP001157502">
    <property type="component" value="Chromosome 4"/>
</dbReference>
<name>A0ACC2H9J3_DALPE</name>